<dbReference type="Proteomes" id="UP000235861">
    <property type="component" value="Unassembled WGS sequence"/>
</dbReference>
<dbReference type="EMBL" id="PGGC01000127">
    <property type="protein sequence ID" value="PJG58219.1"/>
    <property type="molecule type" value="Genomic_DNA"/>
</dbReference>
<organism evidence="1 2">
    <name type="scientific">Aeromonas cavernicola</name>
    <dbReference type="NCBI Taxonomy" id="1006623"/>
    <lineage>
        <taxon>Bacteria</taxon>
        <taxon>Pseudomonadati</taxon>
        <taxon>Pseudomonadota</taxon>
        <taxon>Gammaproteobacteria</taxon>
        <taxon>Aeromonadales</taxon>
        <taxon>Aeromonadaceae</taxon>
        <taxon>Aeromonas</taxon>
    </lineage>
</organism>
<dbReference type="AlphaFoldDB" id="A0A2H9U2M2"/>
<name>A0A2H9U2M2_9GAMM</name>
<dbReference type="RefSeq" id="WP_100294688.1">
    <property type="nucleotide sequence ID" value="NZ_PGGC01000127.1"/>
</dbReference>
<accession>A0A2H9U2M2</accession>
<sequence>MVNVALLINHLGVTYDALLEAKLIPYKSKPRGDSGSQVVNLDMAREGLLLTFDRDSHKLVEITIRLIDEKNERYVFPNEIPSPLWEGMNQSRIREKLGEPVHFHPPHKIVNRFFGGVDYYELSKGSPSIAMLIRYDTQLKAISVTFKPASLVNWKPLPSSIVIK</sequence>
<reference evidence="1 2" key="1">
    <citation type="submission" date="2017-11" db="EMBL/GenBank/DDBJ databases">
        <title>Draft genome sequence of environmental isolate Aeromonas cavernicola sp. nov. MDC 2508.</title>
        <authorList>
            <person name="Colston S.M."/>
            <person name="Navarro A."/>
            <person name="Martinez-Murcia A.J."/>
            <person name="Graf J."/>
        </authorList>
    </citation>
    <scope>NUCLEOTIDE SEQUENCE [LARGE SCALE GENOMIC DNA]</scope>
    <source>
        <strain evidence="1 2">MDC 2508</strain>
    </source>
</reference>
<comment type="caution">
    <text evidence="1">The sequence shown here is derived from an EMBL/GenBank/DDBJ whole genome shotgun (WGS) entry which is preliminary data.</text>
</comment>
<dbReference type="InterPro" id="IPR045657">
    <property type="entry name" value="DUF6392"/>
</dbReference>
<evidence type="ECO:0000313" key="1">
    <source>
        <dbReference type="EMBL" id="PJG58219.1"/>
    </source>
</evidence>
<keyword evidence="2" id="KW-1185">Reference proteome</keyword>
<protein>
    <submittedName>
        <fullName evidence="1">Pyocin immunity protein</fullName>
    </submittedName>
</protein>
<gene>
    <name evidence="1" type="ORF">CUC53_13775</name>
</gene>
<dbReference type="OrthoDB" id="6432498at2"/>
<dbReference type="Pfam" id="PF19929">
    <property type="entry name" value="DUF6392"/>
    <property type="match status" value="1"/>
</dbReference>
<evidence type="ECO:0000313" key="2">
    <source>
        <dbReference type="Proteomes" id="UP000235861"/>
    </source>
</evidence>
<proteinExistence type="predicted"/>